<evidence type="ECO:0000256" key="1">
    <source>
        <dbReference type="ARBA" id="ARBA00004635"/>
    </source>
</evidence>
<dbReference type="PANTHER" id="PTHR30429">
    <property type="entry name" value="D-METHIONINE-BINDING LIPOPROTEIN METQ"/>
    <property type="match status" value="1"/>
</dbReference>
<dbReference type="Pfam" id="PF03180">
    <property type="entry name" value="Lipoprotein_9"/>
    <property type="match status" value="1"/>
</dbReference>
<evidence type="ECO:0000256" key="4">
    <source>
        <dbReference type="ARBA" id="ARBA00023136"/>
    </source>
</evidence>
<dbReference type="AlphaFoldDB" id="A0A347VSP3"/>
<proteinExistence type="inferred from homology"/>
<dbReference type="SUPFAM" id="SSF53850">
    <property type="entry name" value="Periplasmic binding protein-like II"/>
    <property type="match status" value="1"/>
</dbReference>
<reference evidence="9 10" key="2">
    <citation type="journal article" date="2016" name="Infect. Immun.">
        <title>Helicobacter saguini, a Novel Helicobacter Isolated from Cotton-Top Tamarins with Ulcerative Colitis, Has Proinflammatory Properties and Induces Typhlocolitis and Dysplasia in Gnotobiotic IL-10-/- Mice.</title>
        <authorList>
            <person name="Shen Z."/>
            <person name="Mannion A."/>
            <person name="Whary M.T."/>
            <person name="Muthupalani S."/>
            <person name="Sheh A."/>
            <person name="Feng Y."/>
            <person name="Gong G."/>
            <person name="Vandamme P."/>
            <person name="Holcombe H.R."/>
            <person name="Paster B.J."/>
            <person name="Fox J.G."/>
        </authorList>
    </citation>
    <scope>NUCLEOTIDE SEQUENCE [LARGE SCALE GENOMIC DNA]</scope>
    <source>
        <strain evidence="9 10">MIT 97-6194</strain>
    </source>
</reference>
<name>A0A347VSP3_9HELI</name>
<evidence type="ECO:0000256" key="3">
    <source>
        <dbReference type="ARBA" id="ARBA00022729"/>
    </source>
</evidence>
<dbReference type="InterPro" id="IPR004872">
    <property type="entry name" value="Lipoprotein_NlpA"/>
</dbReference>
<dbReference type="Gene3D" id="3.40.190.10">
    <property type="entry name" value="Periplasmic binding protein-like II"/>
    <property type="match status" value="2"/>
</dbReference>
<dbReference type="OrthoDB" id="9812878at2"/>
<evidence type="ECO:0000256" key="6">
    <source>
        <dbReference type="ARBA" id="ARBA00023288"/>
    </source>
</evidence>
<dbReference type="Proteomes" id="UP000029714">
    <property type="component" value="Unassembled WGS sequence"/>
</dbReference>
<comment type="subcellular location">
    <subcellularLocation>
        <location evidence="1">Membrane</location>
        <topology evidence="1">Lipid-anchor</topology>
    </subcellularLocation>
</comment>
<evidence type="ECO:0000256" key="7">
    <source>
        <dbReference type="SAM" id="SignalP"/>
    </source>
</evidence>
<keyword evidence="3 7" id="KW-0732">Signal</keyword>
<gene>
    <name evidence="8" type="ORF">DCO61_04340</name>
    <name evidence="9" type="ORF">LS64_008860</name>
</gene>
<organism evidence="9 10">
    <name type="scientific">Helicobacter saguini</name>
    <dbReference type="NCBI Taxonomy" id="1548018"/>
    <lineage>
        <taxon>Bacteria</taxon>
        <taxon>Pseudomonadati</taxon>
        <taxon>Campylobacterota</taxon>
        <taxon>Epsilonproteobacteria</taxon>
        <taxon>Campylobacterales</taxon>
        <taxon>Helicobacteraceae</taxon>
        <taxon>Helicobacter</taxon>
    </lineage>
</organism>
<accession>A0A347VSP3</accession>
<dbReference type="GO" id="GO:0016020">
    <property type="term" value="C:membrane"/>
    <property type="evidence" value="ECO:0007669"/>
    <property type="project" value="UniProtKB-SubCell"/>
</dbReference>
<evidence type="ECO:0000313" key="10">
    <source>
        <dbReference type="Proteomes" id="UP000029714"/>
    </source>
</evidence>
<keyword evidence="5" id="KW-0564">Palmitate</keyword>
<comment type="caution">
    <text evidence="9">The sequence shown here is derived from an EMBL/GenBank/DDBJ whole genome shotgun (WGS) entry which is preliminary data.</text>
</comment>
<dbReference type="RefSeq" id="WP_034573393.1">
    <property type="nucleotide sequence ID" value="NZ_JRMP02000014.1"/>
</dbReference>
<protein>
    <submittedName>
        <fullName evidence="9">MetQ/NlpA family ABC transporter substrate-binding protein</fullName>
    </submittedName>
</protein>
<dbReference type="CDD" id="cd13597">
    <property type="entry name" value="PBP2_lipoprotein_Tp32"/>
    <property type="match status" value="1"/>
</dbReference>
<evidence type="ECO:0000313" key="8">
    <source>
        <dbReference type="EMBL" id="MWV69259.1"/>
    </source>
</evidence>
<feature type="chain" id="PRO_5036329038" evidence="7">
    <location>
        <begin position="23"/>
        <end position="264"/>
    </location>
</feature>
<evidence type="ECO:0000313" key="11">
    <source>
        <dbReference type="Proteomes" id="UP000477070"/>
    </source>
</evidence>
<dbReference type="Proteomes" id="UP000477070">
    <property type="component" value="Unassembled WGS sequence"/>
</dbReference>
<comment type="similarity">
    <text evidence="2">Belongs to the NlpA lipoprotein family.</text>
</comment>
<dbReference type="EMBL" id="JRMP02000014">
    <property type="protein sequence ID" value="TLD93333.1"/>
    <property type="molecule type" value="Genomic_DNA"/>
</dbReference>
<feature type="signal peptide" evidence="7">
    <location>
        <begin position="1"/>
        <end position="22"/>
    </location>
</feature>
<keyword evidence="4" id="KW-0472">Membrane</keyword>
<reference evidence="9 10" key="1">
    <citation type="journal article" date="2014" name="Genome Announc.">
        <title>Draft genome sequences of eight enterohepatic helicobacter species isolated from both laboratory and wild rodents.</title>
        <authorList>
            <person name="Sheh A."/>
            <person name="Shen Z."/>
            <person name="Fox J.G."/>
        </authorList>
    </citation>
    <scope>NUCLEOTIDE SEQUENCE [LARGE SCALE GENOMIC DNA]</scope>
    <source>
        <strain evidence="9 10">MIT 97-6194</strain>
    </source>
</reference>
<evidence type="ECO:0000256" key="2">
    <source>
        <dbReference type="ARBA" id="ARBA00008973"/>
    </source>
</evidence>
<dbReference type="EMBL" id="QBIU01000001">
    <property type="protein sequence ID" value="MWV69259.1"/>
    <property type="molecule type" value="Genomic_DNA"/>
</dbReference>
<evidence type="ECO:0000256" key="5">
    <source>
        <dbReference type="ARBA" id="ARBA00023139"/>
    </source>
</evidence>
<dbReference type="PIRSF" id="PIRSF002854">
    <property type="entry name" value="MetQ"/>
    <property type="match status" value="1"/>
</dbReference>
<dbReference type="STRING" id="1548018.LS64_12205"/>
<sequence>MIKVLKFIAFIFLMLAPLSSLKAAETKELKVGTVPVPHAKILQLIAPDLKKQGINLKIIEFNDNGLMPNIALNDGSIDANYFQHVPFYQSQAKDRKYDFINVGEVHIEPIALYSKKLKNISELRKGAVIAVPSDPSNYARALILLHNNGIITLKDPNNFTATKYDIAKNPKKIEIKTVDGPLLVRTLSDVDGAVINGNYAMQGGLSSKDVILREDSKSKYGNCVFVRKGDENRPEIKALVNALRSEKVKKYLKETYNDEVIPAF</sequence>
<reference evidence="8 11" key="4">
    <citation type="submission" date="2019-12" db="EMBL/GenBank/DDBJ databases">
        <title>Multi-Generational Helicobacter saguini Isolates.</title>
        <authorList>
            <person name="Mannion A."/>
            <person name="Shen Z."/>
            <person name="Fox J.G."/>
        </authorList>
    </citation>
    <scope>NUCLEOTIDE SEQUENCE [LARGE SCALE GENOMIC DNA]</scope>
    <source>
        <strain evidence="8">16-048</strain>
        <strain evidence="11">16-048 (F4)</strain>
    </source>
</reference>
<evidence type="ECO:0000313" key="9">
    <source>
        <dbReference type="EMBL" id="TLD93333.1"/>
    </source>
</evidence>
<keyword evidence="10" id="KW-1185">Reference proteome</keyword>
<reference evidence="9" key="3">
    <citation type="submission" date="2018-04" db="EMBL/GenBank/DDBJ databases">
        <authorList>
            <person name="Sheh A."/>
            <person name="Shen Z."/>
            <person name="Mannion A.J."/>
            <person name="Fox J.G."/>
        </authorList>
    </citation>
    <scope>NUCLEOTIDE SEQUENCE</scope>
    <source>
        <strain evidence="9">MIT 97-6194</strain>
    </source>
</reference>
<keyword evidence="6" id="KW-0449">Lipoprotein</keyword>
<dbReference type="PANTHER" id="PTHR30429:SF0">
    <property type="entry name" value="METHIONINE-BINDING LIPOPROTEIN METQ"/>
    <property type="match status" value="1"/>
</dbReference>